<keyword evidence="4 7" id="KW-0808">Transferase</keyword>
<keyword evidence="7" id="KW-0448">Lipopolysaccharide biosynthesis</keyword>
<dbReference type="Gene3D" id="3.40.50.2000">
    <property type="entry name" value="Glycogen Phosphorylase B"/>
    <property type="match status" value="1"/>
</dbReference>
<dbReference type="EMBL" id="BAABFC010000003">
    <property type="protein sequence ID" value="GAA4494199.1"/>
    <property type="molecule type" value="Genomic_DNA"/>
</dbReference>
<dbReference type="PANTHER" id="PTHR42755">
    <property type="entry name" value="3-DEOXY-MANNO-OCTULOSONATE CYTIDYLYLTRANSFERASE"/>
    <property type="match status" value="1"/>
</dbReference>
<sequence length="428" mass="46929">MMIRWLYCLLIYLLSPLVLWLLYRPRQGKPGFGSRWPEHLGWVPPATGPRPLWIHTVSVGESIAAMPLIRALRQQYPQLPLLVTTTTRTGADQVARLGDLVTHRYAPLDYPGAVARFLRRTRPCGLLIMETELWPNWLAACERRGVPVAVLNARLSERSCQGYQRFGRLFARLTRVINPLLCQYRDDAARFARLGIDEGRLAVTGSLKFDIQLDEALVAQGQALHQGLGGRPVLIAASTHQGEDEPLLAAFATLLQHRPDALLVLVPRHPQRFDAVAALCQREGFALARRSLGEDIAPNTQIYLGDTMGEMPLLLQLADVAFMGGSLVPVGGHNLLEPAALGKPCLIGPHYFNFQDITRQLVDCGGAQIVEEASALPALVLALWQDEAARQAMGTAAFDVVAANQGALARTLGHLAPLLTRLQAEATV</sequence>
<dbReference type="EC" id="2.4.99.12" evidence="2 7"/>
<dbReference type="InterPro" id="IPR038107">
    <property type="entry name" value="Glycos_transf_N_sf"/>
</dbReference>
<dbReference type="GO" id="GO:0016740">
    <property type="term" value="F:transferase activity"/>
    <property type="evidence" value="ECO:0007669"/>
    <property type="project" value="UniProtKB-KW"/>
</dbReference>
<evidence type="ECO:0000313" key="10">
    <source>
        <dbReference type="Proteomes" id="UP001501321"/>
    </source>
</evidence>
<evidence type="ECO:0000256" key="5">
    <source>
        <dbReference type="ARBA" id="ARBA00031445"/>
    </source>
</evidence>
<evidence type="ECO:0000256" key="2">
    <source>
        <dbReference type="ARBA" id="ARBA00012621"/>
    </source>
</evidence>
<evidence type="ECO:0000256" key="3">
    <source>
        <dbReference type="ARBA" id="ARBA00019077"/>
    </source>
</evidence>
<evidence type="ECO:0000256" key="6">
    <source>
        <dbReference type="ARBA" id="ARBA00049183"/>
    </source>
</evidence>
<comment type="similarity">
    <text evidence="7">Belongs to the glycosyltransferase group 1 family.</text>
</comment>
<dbReference type="InterPro" id="IPR007507">
    <property type="entry name" value="Glycos_transf_N"/>
</dbReference>
<feature type="domain" description="3-deoxy-D-manno-octulosonic-acid transferase N-terminal" evidence="8">
    <location>
        <begin position="35"/>
        <end position="211"/>
    </location>
</feature>
<comment type="function">
    <text evidence="7">Involved in lipopolysaccharide (LPS) biosynthesis. Catalyzes the transfer of 3-deoxy-D-manno-octulosonate (Kdo) residue(s) from CMP-Kdo to lipid IV(A), the tetraacyldisaccharide-1,4'-bisphosphate precursor of lipid A.</text>
</comment>
<keyword evidence="7" id="KW-1003">Cell membrane</keyword>
<dbReference type="Pfam" id="PF04413">
    <property type="entry name" value="Glycos_transf_N"/>
    <property type="match status" value="1"/>
</dbReference>
<gene>
    <name evidence="9" type="primary">waaA</name>
    <name evidence="9" type="ORF">GCM10023095_05430</name>
</gene>
<reference evidence="10" key="1">
    <citation type="journal article" date="2019" name="Int. J. Syst. Evol. Microbiol.">
        <title>The Global Catalogue of Microorganisms (GCM) 10K type strain sequencing project: providing services to taxonomists for standard genome sequencing and annotation.</title>
        <authorList>
            <consortium name="The Broad Institute Genomics Platform"/>
            <consortium name="The Broad Institute Genome Sequencing Center for Infectious Disease"/>
            <person name="Wu L."/>
            <person name="Ma J."/>
        </authorList>
    </citation>
    <scope>NUCLEOTIDE SEQUENCE [LARGE SCALE GENOMIC DNA]</scope>
    <source>
        <strain evidence="10">JCM 32226</strain>
    </source>
</reference>
<dbReference type="InterPro" id="IPR039901">
    <property type="entry name" value="Kdotransferase"/>
</dbReference>
<proteinExistence type="inferred from homology"/>
<evidence type="ECO:0000259" key="8">
    <source>
        <dbReference type="Pfam" id="PF04413"/>
    </source>
</evidence>
<dbReference type="NCBIfam" id="NF004388">
    <property type="entry name" value="PRK05749.1-4"/>
    <property type="match status" value="1"/>
</dbReference>
<protein>
    <recommendedName>
        <fullName evidence="3 7">3-deoxy-D-manno-octulosonic acid transferase</fullName>
        <shortName evidence="7">Kdo transferase</shortName>
        <ecNumber evidence="2 7">2.4.99.12</ecNumber>
    </recommendedName>
    <alternativeName>
        <fullName evidence="5 7">Lipid IV(A) 3-deoxy-D-manno-octulosonic acid transferase</fullName>
    </alternativeName>
</protein>
<comment type="pathway">
    <text evidence="1 7">Bacterial outer membrane biogenesis; LPS core biosynthesis.</text>
</comment>
<keyword evidence="7" id="KW-0472">Membrane</keyword>
<dbReference type="Proteomes" id="UP001501321">
    <property type="component" value="Unassembled WGS sequence"/>
</dbReference>
<accession>A0ABP8Q039</accession>
<name>A0ABP8Q039_9GAMM</name>
<evidence type="ECO:0000256" key="4">
    <source>
        <dbReference type="ARBA" id="ARBA00022679"/>
    </source>
</evidence>
<comment type="subcellular location">
    <subcellularLocation>
        <location evidence="7">Cell membrane</location>
    </subcellularLocation>
</comment>
<dbReference type="PANTHER" id="PTHR42755:SF1">
    <property type="entry name" value="3-DEOXY-D-MANNO-OCTULOSONIC ACID TRANSFERASE, MITOCHONDRIAL-RELATED"/>
    <property type="match status" value="1"/>
</dbReference>
<dbReference type="Gene3D" id="3.40.50.11720">
    <property type="entry name" value="3-Deoxy-D-manno-octulosonic-acid transferase, N-terminal domain"/>
    <property type="match status" value="1"/>
</dbReference>
<dbReference type="SUPFAM" id="SSF53756">
    <property type="entry name" value="UDP-Glycosyltransferase/glycogen phosphorylase"/>
    <property type="match status" value="1"/>
</dbReference>
<dbReference type="RefSeq" id="WP_345009814.1">
    <property type="nucleotide sequence ID" value="NZ_BAABFC010000003.1"/>
</dbReference>
<evidence type="ECO:0000313" key="9">
    <source>
        <dbReference type="EMBL" id="GAA4494199.1"/>
    </source>
</evidence>
<comment type="catalytic activity">
    <reaction evidence="6 7">
        <text>lipid IVA (E. coli) + CMP-3-deoxy-beta-D-manno-octulosonate = alpha-Kdo-(2-&gt;6)-lipid IVA (E. coli) + CMP + H(+)</text>
        <dbReference type="Rhea" id="RHEA:28066"/>
        <dbReference type="ChEBI" id="CHEBI:15378"/>
        <dbReference type="ChEBI" id="CHEBI:58603"/>
        <dbReference type="ChEBI" id="CHEBI:60364"/>
        <dbReference type="ChEBI" id="CHEBI:60377"/>
        <dbReference type="ChEBI" id="CHEBI:85987"/>
        <dbReference type="EC" id="2.4.99.12"/>
    </reaction>
</comment>
<organism evidence="9 10">
    <name type="scientific">Pseudaeromonas paramecii</name>
    <dbReference type="NCBI Taxonomy" id="2138166"/>
    <lineage>
        <taxon>Bacteria</taxon>
        <taxon>Pseudomonadati</taxon>
        <taxon>Pseudomonadota</taxon>
        <taxon>Gammaproteobacteria</taxon>
        <taxon>Aeromonadales</taxon>
        <taxon>Aeromonadaceae</taxon>
        <taxon>Pseudaeromonas</taxon>
    </lineage>
</organism>
<comment type="caution">
    <text evidence="9">The sequence shown here is derived from an EMBL/GenBank/DDBJ whole genome shotgun (WGS) entry which is preliminary data.</text>
</comment>
<evidence type="ECO:0000256" key="7">
    <source>
        <dbReference type="RuleBase" id="RU365103"/>
    </source>
</evidence>
<evidence type="ECO:0000256" key="1">
    <source>
        <dbReference type="ARBA" id="ARBA00004713"/>
    </source>
</evidence>
<keyword evidence="10" id="KW-1185">Reference proteome</keyword>